<organism evidence="6">
    <name type="scientific">Taenia asiatica</name>
    <name type="common">Asian tapeworm</name>
    <dbReference type="NCBI Taxonomy" id="60517"/>
    <lineage>
        <taxon>Eukaryota</taxon>
        <taxon>Metazoa</taxon>
        <taxon>Spiralia</taxon>
        <taxon>Lophotrochozoa</taxon>
        <taxon>Platyhelminthes</taxon>
        <taxon>Cestoda</taxon>
        <taxon>Eucestoda</taxon>
        <taxon>Cyclophyllidea</taxon>
        <taxon>Taeniidae</taxon>
        <taxon>Taenia</taxon>
    </lineage>
</organism>
<proteinExistence type="predicted"/>
<dbReference type="AlphaFoldDB" id="A0A0R3WBA5"/>
<dbReference type="SMART" id="SM00303">
    <property type="entry name" value="GPS"/>
    <property type="match status" value="1"/>
</dbReference>
<evidence type="ECO:0000256" key="3">
    <source>
        <dbReference type="ARBA" id="ARBA00022989"/>
    </source>
</evidence>
<evidence type="ECO:0000256" key="1">
    <source>
        <dbReference type="ARBA" id="ARBA00004370"/>
    </source>
</evidence>
<evidence type="ECO:0000313" key="6">
    <source>
        <dbReference type="WBParaSite" id="TASK_0000790801-mRNA-1"/>
    </source>
</evidence>
<dbReference type="InterPro" id="IPR046338">
    <property type="entry name" value="GAIN_dom_sf"/>
</dbReference>
<keyword evidence="3 5" id="KW-1133">Transmembrane helix</keyword>
<name>A0A0R3WBA5_TAEAS</name>
<sequence>LKCNLVVRGANLVRATVQWEDSPPYVYEFLEANSVTLGVPSLKDYKSVDSTCKMPAQLIYGPVTFREGTLHAVWFSSRNGNIHLITGNFSSTGSYVERIAINSGWDMILGDVIEVTTGDTLTCVRTDTLKLKAAELVQTPIFTSQVQLDFVTPNDVQFSGAFAAVGVHLVMAVLEPYAWEQRAPPKFVKLPIQVIPPKMTPTQILSKSATFLQKAAWQKLDSSHDTLTSYQMQFSIEAANPFHGTVEINGTNFRGTFVHNCQLSVGPCLVVIGDRIIRTGDHRVCVKAVTSDAQPVSSCLDVGITRRQGKLELYVDGAGAPLNGRTILRTRPTYGGYDPRLSYSLLFGDGSLPVTGSNLDAMTLFVHNYTTAGKFTASMVFRNGERITCEVKVDHPIDEFHVFFPNGPIGLVRKSINVTVRAISAGPVSVEIDGTIGSFYMNLTLPMQRGTIGVEEEDGDICLPQAVLETNNLYKATIYVNDSLMIDRETHNILLDGGMDIHFSTRIVRPLSAIETHLITSFEHIVLSGACKGLDCLQAAKLQWYVEAVYLNGSSWLLNDEQMTRFTQAKIPGGEITICVSEEPVFCSILPRIGKGIQTCIRSLPGSTVYINTCFQPVEFVPVTQEDLLNLLQSITSGELNSLDDVVASGLPNVISETVQTMSAQVATLINSKISEGSPESFNCKRNQVAKLLDKLATALNSISVTDRESLLSITSAIEAVVANAKEMAYPTVERIQSKLAEVAKVLPDILAASSRDNAIKFSRRFIRIGLHLLEATSVTKTLENINVALAQILQELLVPGGNPLQVTSDSVGTVCFARAGTGLPACGGNNVSLLYTDGHFPLKDVVVQASYATIYVKHPIKNYPQNKNASSISYPKVGIEEQYLTLPEPVVAVDGSLVYQPLIIHSFDIGEAEGAFVFQLHPTDIDACPQYLVAVRFVIPPMLRFDDGLGHFLWAMVPPSTSKCNLNGNDKKALLNYAYRIDVEVLAELKAEALKRTAHMRLRSEELNTLHIGYRQLNANELDRYDNENPPPLPYPYTDQINNTAYMSAFMPSCLHISPGDDEWRRDGCKVLPSSAPDEVTCECTHLTTFGAADLHFSPSANLPFIIGRTDLTHFSIGLTTTNLLLTSLCILTWRITRRIYEVNMEIVPL</sequence>
<dbReference type="GO" id="GO:0016020">
    <property type="term" value="C:membrane"/>
    <property type="evidence" value="ECO:0007669"/>
    <property type="project" value="UniProtKB-SubCell"/>
</dbReference>
<reference evidence="6" key="1">
    <citation type="submission" date="2016-04" db="UniProtKB">
        <authorList>
            <consortium name="WormBaseParasite"/>
        </authorList>
    </citation>
    <scope>IDENTIFICATION</scope>
</reference>
<keyword evidence="2 5" id="KW-0812">Transmembrane</keyword>
<keyword evidence="4 5" id="KW-0472">Membrane</keyword>
<dbReference type="STRING" id="60517.A0A0R3WBA5"/>
<dbReference type="Gene3D" id="2.60.220.50">
    <property type="match status" value="1"/>
</dbReference>
<feature type="transmembrane region" description="Helical" evidence="5">
    <location>
        <begin position="1113"/>
        <end position="1135"/>
    </location>
</feature>
<accession>A0A0R3WBA5</accession>
<protein>
    <submittedName>
        <fullName evidence="6">GPS domain-containing protein</fullName>
    </submittedName>
</protein>
<evidence type="ECO:0000256" key="2">
    <source>
        <dbReference type="ARBA" id="ARBA00022692"/>
    </source>
</evidence>
<comment type="subcellular location">
    <subcellularLocation>
        <location evidence="1">Membrane</location>
    </subcellularLocation>
</comment>
<dbReference type="WBParaSite" id="TASK_0000790801-mRNA-1">
    <property type="protein sequence ID" value="TASK_0000790801-mRNA-1"/>
    <property type="gene ID" value="TASK_0000790801"/>
</dbReference>
<dbReference type="Pfam" id="PF01825">
    <property type="entry name" value="GPS"/>
    <property type="match status" value="1"/>
</dbReference>
<dbReference type="InterPro" id="IPR000203">
    <property type="entry name" value="GPS"/>
</dbReference>
<evidence type="ECO:0000256" key="4">
    <source>
        <dbReference type="ARBA" id="ARBA00023136"/>
    </source>
</evidence>
<evidence type="ECO:0000256" key="5">
    <source>
        <dbReference type="SAM" id="Phobius"/>
    </source>
</evidence>